<feature type="signal peptide" evidence="5">
    <location>
        <begin position="1"/>
        <end position="17"/>
    </location>
</feature>
<dbReference type="SMART" id="SM00708">
    <property type="entry name" value="PhBP"/>
    <property type="match status" value="1"/>
</dbReference>
<evidence type="ECO:0000256" key="5">
    <source>
        <dbReference type="SAM" id="SignalP"/>
    </source>
</evidence>
<dbReference type="InterPro" id="IPR006170">
    <property type="entry name" value="PBP/GOBP"/>
</dbReference>
<dbReference type="GO" id="GO:0007608">
    <property type="term" value="P:sensory perception of smell"/>
    <property type="evidence" value="ECO:0007669"/>
    <property type="project" value="TreeGrafter"/>
</dbReference>
<keyword evidence="7" id="KW-1185">Reference proteome</keyword>
<dbReference type="GO" id="GO:0005615">
    <property type="term" value="C:extracellular space"/>
    <property type="evidence" value="ECO:0007669"/>
    <property type="project" value="TreeGrafter"/>
</dbReference>
<dbReference type="InterPro" id="IPR036728">
    <property type="entry name" value="PBP_GOBP_sf"/>
</dbReference>
<name>A0AA39G833_MICHY</name>
<feature type="chain" id="PRO_5041239603" evidence="5">
    <location>
        <begin position="18"/>
        <end position="134"/>
    </location>
</feature>
<evidence type="ECO:0000313" key="6">
    <source>
        <dbReference type="EMBL" id="KAK0183051.1"/>
    </source>
</evidence>
<reference evidence="6" key="2">
    <citation type="submission" date="2023-03" db="EMBL/GenBank/DDBJ databases">
        <authorList>
            <person name="Inwood S.N."/>
            <person name="Skelly J.G."/>
            <person name="Guhlin J."/>
            <person name="Harrop T.W.R."/>
            <person name="Goldson S.G."/>
            <person name="Dearden P.K."/>
        </authorList>
    </citation>
    <scope>NUCLEOTIDE SEQUENCE</scope>
    <source>
        <strain evidence="6">Lincoln</strain>
        <tissue evidence="6">Whole body</tissue>
    </source>
</reference>
<dbReference type="CDD" id="cd23992">
    <property type="entry name" value="PBP_GOBP"/>
    <property type="match status" value="1"/>
</dbReference>
<evidence type="ECO:0000256" key="3">
    <source>
        <dbReference type="ARBA" id="ARBA00022525"/>
    </source>
</evidence>
<accession>A0AA39G833</accession>
<dbReference type="AlphaFoldDB" id="A0AA39G833"/>
<dbReference type="PANTHER" id="PTHR11857">
    <property type="entry name" value="ODORANT BINDING PROTEIN-RELATED"/>
    <property type="match status" value="1"/>
</dbReference>
<proteinExistence type="inferred from homology"/>
<keyword evidence="3" id="KW-0964">Secreted</keyword>
<evidence type="ECO:0000256" key="1">
    <source>
        <dbReference type="ARBA" id="ARBA00004613"/>
    </source>
</evidence>
<dbReference type="Gene3D" id="1.10.238.20">
    <property type="entry name" value="Pheromone/general odorant binding protein domain"/>
    <property type="match status" value="1"/>
</dbReference>
<dbReference type="EMBL" id="JAQQBR010000001">
    <property type="protein sequence ID" value="KAK0183051.1"/>
    <property type="molecule type" value="Genomic_DNA"/>
</dbReference>
<dbReference type="FunFam" id="1.10.238.20:FF:000001">
    <property type="entry name" value="General odorant-binding protein lush"/>
    <property type="match status" value="1"/>
</dbReference>
<sequence length="134" mass="14937">MKFVAVIFALCIVGALSVLNEEQRNKLKEHRDKCIEETKVDPELVNKAHRGEWMVDDEKLRCFASCLLKKLDMLSDDGSLKEDVTLAKMSLDVGADKAKDILDKCKGITASDVCEKGLKLMKCYTDNKATIVVA</sequence>
<evidence type="ECO:0000256" key="2">
    <source>
        <dbReference type="ARBA" id="ARBA00008098"/>
    </source>
</evidence>
<dbReference type="Proteomes" id="UP001168972">
    <property type="component" value="Unassembled WGS sequence"/>
</dbReference>
<dbReference type="Pfam" id="PF01395">
    <property type="entry name" value="PBP_GOBP"/>
    <property type="match status" value="1"/>
</dbReference>
<protein>
    <submittedName>
        <fullName evidence="6">Uncharacterized protein</fullName>
    </submittedName>
</protein>
<evidence type="ECO:0000256" key="4">
    <source>
        <dbReference type="ARBA" id="ARBA00022729"/>
    </source>
</evidence>
<dbReference type="SUPFAM" id="SSF47565">
    <property type="entry name" value="Insect pheromone/odorant-binding proteins"/>
    <property type="match status" value="1"/>
</dbReference>
<comment type="similarity">
    <text evidence="2">Belongs to the PBP/GOBP family.</text>
</comment>
<keyword evidence="4 5" id="KW-0732">Signal</keyword>
<reference evidence="6" key="1">
    <citation type="journal article" date="2023" name="bioRxiv">
        <title>Scaffold-level genome assemblies of two parasitoid biocontrol wasps reveal the parthenogenesis mechanism and an associated novel virus.</title>
        <authorList>
            <person name="Inwood S."/>
            <person name="Skelly J."/>
            <person name="Guhlin J."/>
            <person name="Harrop T."/>
            <person name="Goldson S."/>
            <person name="Dearden P."/>
        </authorList>
    </citation>
    <scope>NUCLEOTIDE SEQUENCE</scope>
    <source>
        <strain evidence="6">Lincoln</strain>
        <tissue evidence="6">Whole body</tissue>
    </source>
</reference>
<organism evidence="6 7">
    <name type="scientific">Microctonus hyperodae</name>
    <name type="common">Parasitoid wasp</name>
    <dbReference type="NCBI Taxonomy" id="165561"/>
    <lineage>
        <taxon>Eukaryota</taxon>
        <taxon>Metazoa</taxon>
        <taxon>Ecdysozoa</taxon>
        <taxon>Arthropoda</taxon>
        <taxon>Hexapoda</taxon>
        <taxon>Insecta</taxon>
        <taxon>Pterygota</taxon>
        <taxon>Neoptera</taxon>
        <taxon>Endopterygota</taxon>
        <taxon>Hymenoptera</taxon>
        <taxon>Apocrita</taxon>
        <taxon>Ichneumonoidea</taxon>
        <taxon>Braconidae</taxon>
        <taxon>Euphorinae</taxon>
        <taxon>Microctonus</taxon>
    </lineage>
</organism>
<gene>
    <name evidence="6" type="ORF">PV327_001129</name>
</gene>
<dbReference type="GO" id="GO:0005549">
    <property type="term" value="F:odorant binding"/>
    <property type="evidence" value="ECO:0007669"/>
    <property type="project" value="InterPro"/>
</dbReference>
<dbReference type="PANTHER" id="PTHR11857:SF43">
    <property type="entry name" value="GEO07291P1-RELATED"/>
    <property type="match status" value="1"/>
</dbReference>
<evidence type="ECO:0000313" key="7">
    <source>
        <dbReference type="Proteomes" id="UP001168972"/>
    </source>
</evidence>
<comment type="subcellular location">
    <subcellularLocation>
        <location evidence="1">Secreted</location>
    </subcellularLocation>
</comment>
<comment type="caution">
    <text evidence="6">The sequence shown here is derived from an EMBL/GenBank/DDBJ whole genome shotgun (WGS) entry which is preliminary data.</text>
</comment>